<organism evidence="1">
    <name type="scientific">Anguilla anguilla</name>
    <name type="common">European freshwater eel</name>
    <name type="synonym">Muraena anguilla</name>
    <dbReference type="NCBI Taxonomy" id="7936"/>
    <lineage>
        <taxon>Eukaryota</taxon>
        <taxon>Metazoa</taxon>
        <taxon>Chordata</taxon>
        <taxon>Craniata</taxon>
        <taxon>Vertebrata</taxon>
        <taxon>Euteleostomi</taxon>
        <taxon>Actinopterygii</taxon>
        <taxon>Neopterygii</taxon>
        <taxon>Teleostei</taxon>
        <taxon>Anguilliformes</taxon>
        <taxon>Anguillidae</taxon>
        <taxon>Anguilla</taxon>
    </lineage>
</organism>
<evidence type="ECO:0000313" key="1">
    <source>
        <dbReference type="EMBL" id="JAH25712.1"/>
    </source>
</evidence>
<dbReference type="AlphaFoldDB" id="A0A0E9RA82"/>
<dbReference type="EMBL" id="GBXM01082865">
    <property type="protein sequence ID" value="JAH25712.1"/>
    <property type="molecule type" value="Transcribed_RNA"/>
</dbReference>
<reference evidence="1" key="1">
    <citation type="submission" date="2014-11" db="EMBL/GenBank/DDBJ databases">
        <authorList>
            <person name="Amaro Gonzalez C."/>
        </authorList>
    </citation>
    <scope>NUCLEOTIDE SEQUENCE</scope>
</reference>
<sequence length="68" mass="7875">MDPMLRHMHLCCKVRFRTFLGVEHRLQPFLQSVVTVNVRRVSHYGDLRLVGCVVSLYVHVSLENHGST</sequence>
<proteinExistence type="predicted"/>
<accession>A0A0E9RA82</accession>
<reference evidence="1" key="2">
    <citation type="journal article" date="2015" name="Fish Shellfish Immunol.">
        <title>Early steps in the European eel (Anguilla anguilla)-Vibrio vulnificus interaction in the gills: Role of the RtxA13 toxin.</title>
        <authorList>
            <person name="Callol A."/>
            <person name="Pajuelo D."/>
            <person name="Ebbesson L."/>
            <person name="Teles M."/>
            <person name="MacKenzie S."/>
            <person name="Amaro C."/>
        </authorList>
    </citation>
    <scope>NUCLEOTIDE SEQUENCE</scope>
</reference>
<protein>
    <submittedName>
        <fullName evidence="1">Uncharacterized protein</fullName>
    </submittedName>
</protein>
<name>A0A0E9RA82_ANGAN</name>